<dbReference type="InterPro" id="IPR019734">
    <property type="entry name" value="TPR_rpt"/>
</dbReference>
<dbReference type="Pfam" id="PF25058">
    <property type="entry name" value="ARM_TT21"/>
    <property type="match status" value="1"/>
</dbReference>
<evidence type="ECO:0000259" key="6">
    <source>
        <dbReference type="Pfam" id="PF25060"/>
    </source>
</evidence>
<keyword evidence="3 4" id="KW-0802">TPR repeat</keyword>
<dbReference type="InterPro" id="IPR011990">
    <property type="entry name" value="TPR-like_helical_dom_sf"/>
</dbReference>
<dbReference type="Pfam" id="PF25063">
    <property type="entry name" value="ARM_TT21_C"/>
    <property type="match status" value="1"/>
</dbReference>
<keyword evidence="2" id="KW-0677">Repeat</keyword>
<dbReference type="Pfam" id="PF13181">
    <property type="entry name" value="TPR_8"/>
    <property type="match status" value="1"/>
</dbReference>
<dbReference type="PROSITE" id="PS50005">
    <property type="entry name" value="TPR"/>
    <property type="match status" value="1"/>
</dbReference>
<proteinExistence type="inferred from homology"/>
<evidence type="ECO:0000256" key="4">
    <source>
        <dbReference type="PROSITE-ProRule" id="PRU00339"/>
    </source>
</evidence>
<dbReference type="SUPFAM" id="SSF48452">
    <property type="entry name" value="TPR-like"/>
    <property type="match status" value="5"/>
</dbReference>
<dbReference type="GO" id="GO:0035721">
    <property type="term" value="P:intraciliary retrograde transport"/>
    <property type="evidence" value="ECO:0007669"/>
    <property type="project" value="TreeGrafter"/>
</dbReference>
<keyword evidence="5" id="KW-0175">Coiled coil</keyword>
<sequence>MNDNYFSSLVLYYGRSRFYYSMQKVALDGLAKYPMQSKFRFFNGMALVLGNTYLQEGIRELSPLRNEPDFELAATMALIYAHKCCRIVDQDALLIQERRLNDARNSTNPTSYYYAALFLYLRSEIDLARKYADKATKIDANFDLAVVLKAWCDLSSIQPMTGNMQQILESCITHSDGKNIDASLALVRFYQTRGNFEEAVLTLNKISVRYPELNIPLIEKMETHLAARHWDHAMETSMRVINLDPNNIAALRVKCIILIGRESNFKPAVSTLQQLLTAVERIESGNHSLILQICRLFSKICSRNADILQITLRYVDKINEISPGNLDILTELGYQRLLQNNLTGAEAAFRAASNINGSNFNAVCGMTLCKIKAQRDDKDIQYIKQQLAFLNDLCGNEKVPIILYMSALLPGQGQETSVQLLIQAFERHVQVLQASLVGVNYINLLNPDFLLELTVELLRHRPIPISLKTKTDLCFELSHHETLNITLKHCRSILEIITHVFPGHMQALYMIAKIEFFCGEFTNAIWRLKNILHINEMYTDARLLLAEVFVQENQMPEALHSLELALSHNFAVRERPMYHLLLGIIQRHHQLSEAHQSFLNAMQLIGDRPIEQYGEHNPQCQTFNENTFTKSDKMTLYLELIYTLRDIGDAQSVYESERLLQTAMDEFSGTAEEGRLIIVHADIMLQKYNVSKAISLLSAIKPSHPYFLQAKTNLANVHLVHRKDRAAFSKCFTELVQARPEPESYLMLGDAYMSIQEAELAINAYQNAFSMNKNNSILASKLGRAFVKTHQYSSALKYYHEAIQNPGCSSLKLDLAELYLKLKQYQNAIDALTAGARNKSLNDDNVLELQLWTKQLLLLARVYEKSGNADESLQTLKEARDNQYRLQKRFSIDADQSETLFEQYKLLSKICLRMAQHLINKRDKEQECVKCIEECLKYASNDPKVLVPLARLYMQLNLVESCREMCLQILQIDSNNEDASVMMADLSFRKMEFDNAAYHFSQLLISQPCYWTALARLIEVMRRSGSLVDALPFLQRAEYATANSLNCLGLNYCRGLYEWYCGNPNGALRQFNKARRDQEWGQKAILLMIEICINPDGEIPNGNDLHQDVSDSGEFNESRLIALRTAERLLKELRPRSPGIDNHRLLRNFIQMASKQKLQVESALQDLMELTQREEYQLTVAPVYALASTLIQLKQIQKAKNHLKRIARMSWNFDDAEYLERSWLLLADIYIHANKLDVAESLVGRVLDHNKSSTKAFELAGLIAEKAQSYATAAKHYYQAWNFGGRSKPQIGYKLAYNYMKMKNFASAINVCQQVLKSHPDYIVIRKEILEKCQNNRHIMLAPDTEEGQHTRREQGHKVAEMDLEIETSKPKLQAEAPDETVFGL</sequence>
<organism evidence="11 12">
    <name type="scientific">Drosophila lebanonensis</name>
    <name type="common">Fruit fly</name>
    <name type="synonym">Scaptodrosophila lebanonensis</name>
    <dbReference type="NCBI Taxonomy" id="7225"/>
    <lineage>
        <taxon>Eukaryota</taxon>
        <taxon>Metazoa</taxon>
        <taxon>Ecdysozoa</taxon>
        <taxon>Arthropoda</taxon>
        <taxon>Hexapoda</taxon>
        <taxon>Insecta</taxon>
        <taxon>Pterygota</taxon>
        <taxon>Neoptera</taxon>
        <taxon>Endopterygota</taxon>
        <taxon>Diptera</taxon>
        <taxon>Brachycera</taxon>
        <taxon>Muscomorpha</taxon>
        <taxon>Ephydroidea</taxon>
        <taxon>Drosophilidae</taxon>
        <taxon>Scaptodrosophila</taxon>
    </lineage>
</organism>
<evidence type="ECO:0000259" key="9">
    <source>
        <dbReference type="Pfam" id="PF25064"/>
    </source>
</evidence>
<gene>
    <name evidence="12" type="primary">LOC115629994</name>
</gene>
<dbReference type="GO" id="GO:0030991">
    <property type="term" value="C:intraciliary transport particle A"/>
    <property type="evidence" value="ECO:0007669"/>
    <property type="project" value="TreeGrafter"/>
</dbReference>
<dbReference type="SMART" id="SM00028">
    <property type="entry name" value="TPR"/>
    <property type="match status" value="13"/>
</dbReference>
<evidence type="ECO:0000313" key="11">
    <source>
        <dbReference type="Proteomes" id="UP000504634"/>
    </source>
</evidence>
<evidence type="ECO:0000259" key="8">
    <source>
        <dbReference type="Pfam" id="PF25063"/>
    </source>
</evidence>
<dbReference type="FunFam" id="1.25.40.10:FF:000219">
    <property type="entry name" value="Tetratricopeptide repeat domain 21B"/>
    <property type="match status" value="1"/>
</dbReference>
<feature type="repeat" description="TPR" evidence="4">
    <location>
        <begin position="742"/>
        <end position="775"/>
    </location>
</feature>
<dbReference type="Pfam" id="PF25068">
    <property type="entry name" value="ARM_TT21_4th"/>
    <property type="match status" value="1"/>
</dbReference>
<evidence type="ECO:0000256" key="5">
    <source>
        <dbReference type="SAM" id="Coils"/>
    </source>
</evidence>
<dbReference type="GO" id="GO:0005929">
    <property type="term" value="C:cilium"/>
    <property type="evidence" value="ECO:0007669"/>
    <property type="project" value="GOC"/>
</dbReference>
<evidence type="ECO:0000256" key="3">
    <source>
        <dbReference type="ARBA" id="ARBA00022803"/>
    </source>
</evidence>
<evidence type="ECO:0000256" key="2">
    <source>
        <dbReference type="ARBA" id="ARBA00022737"/>
    </source>
</evidence>
<dbReference type="PANTHER" id="PTHR14699:SF0">
    <property type="entry name" value="TETRATRICOPEPTIDE REPEAT PROTEIN 21 HOMOLOG"/>
    <property type="match status" value="1"/>
</dbReference>
<comment type="similarity">
    <text evidence="1">Belongs to the TTC21 family.</text>
</comment>
<feature type="domain" description="Tetratricopeptide repeat protein 21A/21B N-terminal ARM repeat" evidence="7">
    <location>
        <begin position="10"/>
        <end position="234"/>
    </location>
</feature>
<dbReference type="InterPro" id="IPR056836">
    <property type="entry name" value="ARM_TT21_4th"/>
</dbReference>
<evidence type="ECO:0000259" key="7">
    <source>
        <dbReference type="Pfam" id="PF25062"/>
    </source>
</evidence>
<dbReference type="Pfam" id="PF25064">
    <property type="entry name" value="ARM_TT21_5th"/>
    <property type="match status" value="1"/>
</dbReference>
<feature type="domain" description="Tetratricopeptide repeat protein 21A/21B C-terminal ARM" evidence="8">
    <location>
        <begin position="1125"/>
        <end position="1334"/>
    </location>
</feature>
<dbReference type="Pfam" id="PF25060">
    <property type="entry name" value="ARM_TT21_2nd"/>
    <property type="match status" value="1"/>
</dbReference>
<protein>
    <submittedName>
        <fullName evidence="12">Tetratricopeptide repeat protein 21B-like isoform X1</fullName>
    </submittedName>
</protein>
<dbReference type="InterPro" id="IPR056832">
    <property type="entry name" value="ARM_TT21_2nd"/>
</dbReference>
<reference evidence="12" key="1">
    <citation type="submission" date="2025-08" db="UniProtKB">
        <authorList>
            <consortium name="RefSeq"/>
        </authorList>
    </citation>
    <scope>IDENTIFICATION</scope>
    <source>
        <strain evidence="12">11010-0011.00</strain>
        <tissue evidence="12">Whole body</tissue>
    </source>
</reference>
<dbReference type="InterPro" id="IPR056833">
    <property type="entry name" value="ARM_TT21_N"/>
</dbReference>
<dbReference type="InterPro" id="IPR056835">
    <property type="entry name" value="ARM_TT21_5th"/>
</dbReference>
<dbReference type="GeneID" id="115629994"/>
<accession>A0A6J2U3L2</accession>
<dbReference type="GO" id="GO:0061512">
    <property type="term" value="P:protein localization to cilium"/>
    <property type="evidence" value="ECO:0007669"/>
    <property type="project" value="TreeGrafter"/>
</dbReference>
<dbReference type="InterPro" id="IPR056834">
    <property type="entry name" value="ARM_TT21_C"/>
</dbReference>
<dbReference type="PANTHER" id="PTHR14699">
    <property type="entry name" value="STI2 PROTEIN-RELATED"/>
    <property type="match status" value="1"/>
</dbReference>
<keyword evidence="11" id="KW-1185">Reference proteome</keyword>
<dbReference type="Pfam" id="PF25062">
    <property type="entry name" value="ARM_TT21_N"/>
    <property type="match status" value="1"/>
</dbReference>
<dbReference type="InterPro" id="IPR040364">
    <property type="entry name" value="TTC21A/TTC21B"/>
</dbReference>
<dbReference type="Gene3D" id="1.25.40.10">
    <property type="entry name" value="Tetratricopeptide repeat domain"/>
    <property type="match status" value="6"/>
</dbReference>
<evidence type="ECO:0000313" key="12">
    <source>
        <dbReference type="RefSeq" id="XP_030382480.1"/>
    </source>
</evidence>
<feature type="coiled-coil region" evidence="5">
    <location>
        <begin position="808"/>
        <end position="835"/>
    </location>
</feature>
<feature type="domain" description="Tetratricopeptide repeat protein 21A/21B fifth ARM repeats" evidence="9">
    <location>
        <begin position="977"/>
        <end position="1093"/>
    </location>
</feature>
<dbReference type="Proteomes" id="UP000504634">
    <property type="component" value="Unplaced"/>
</dbReference>
<evidence type="ECO:0000259" key="10">
    <source>
        <dbReference type="Pfam" id="PF25068"/>
    </source>
</evidence>
<feature type="domain" description="Tetratricopeptide repeat protein 21A/21B second ARM" evidence="6">
    <location>
        <begin position="271"/>
        <end position="552"/>
    </location>
</feature>
<dbReference type="RefSeq" id="XP_030382480.1">
    <property type="nucleotide sequence ID" value="XM_030526620.1"/>
</dbReference>
<name>A0A6J2U3L2_DROLE</name>
<evidence type="ECO:0000256" key="1">
    <source>
        <dbReference type="ARBA" id="ARBA00010935"/>
    </source>
</evidence>
<dbReference type="OrthoDB" id="10259630at2759"/>
<feature type="domain" description="Tetratricopeptide repeat protein 21A/21B fourth ARM" evidence="10">
    <location>
        <begin position="778"/>
        <end position="933"/>
    </location>
</feature>